<dbReference type="EMBL" id="QKYU01000008">
    <property type="protein sequence ID" value="PZW46836.1"/>
    <property type="molecule type" value="Genomic_DNA"/>
</dbReference>
<reference evidence="1 2" key="1">
    <citation type="submission" date="2018-06" db="EMBL/GenBank/DDBJ databases">
        <title>Genomic Encyclopedia of Archaeal and Bacterial Type Strains, Phase II (KMG-II): from individual species to whole genera.</title>
        <authorList>
            <person name="Goeker M."/>
        </authorList>
    </citation>
    <scope>NUCLEOTIDE SEQUENCE [LARGE SCALE GENOMIC DNA]</scope>
    <source>
        <strain evidence="1 2">DSM 24525</strain>
    </source>
</reference>
<proteinExistence type="predicted"/>
<keyword evidence="2" id="KW-1185">Reference proteome</keyword>
<evidence type="ECO:0000313" key="1">
    <source>
        <dbReference type="EMBL" id="PZW46836.1"/>
    </source>
</evidence>
<name>A0A2W7J584_9PROT</name>
<dbReference type="Proteomes" id="UP000249688">
    <property type="component" value="Unassembled WGS sequence"/>
</dbReference>
<sequence length="138" mass="14117">MADAPLATIVHALPGRLRLRLPALRGDIAGLSALALAVAALPGVAAAEASATTGSLLIQHEGTTEAVLVLAEGLFSARPDAAEEAIQLPEALLPAMGAMAAAGLTIVQLLRREALPPALTLGWYAMRLGQDALRRRGS</sequence>
<protein>
    <submittedName>
        <fullName evidence="1">Uncharacterized protein</fullName>
    </submittedName>
</protein>
<dbReference type="OrthoDB" id="8419611at2"/>
<dbReference type="AlphaFoldDB" id="A0A2W7J584"/>
<dbReference type="Pfam" id="PF19991">
    <property type="entry name" value="HMA_2"/>
    <property type="match status" value="1"/>
</dbReference>
<evidence type="ECO:0000313" key="2">
    <source>
        <dbReference type="Proteomes" id="UP000249688"/>
    </source>
</evidence>
<gene>
    <name evidence="1" type="ORF">C8P66_108115</name>
</gene>
<accession>A0A2W7J584</accession>
<organism evidence="1 2">
    <name type="scientific">Humitalea rosea</name>
    <dbReference type="NCBI Taxonomy" id="990373"/>
    <lineage>
        <taxon>Bacteria</taxon>
        <taxon>Pseudomonadati</taxon>
        <taxon>Pseudomonadota</taxon>
        <taxon>Alphaproteobacteria</taxon>
        <taxon>Acetobacterales</taxon>
        <taxon>Roseomonadaceae</taxon>
        <taxon>Humitalea</taxon>
    </lineage>
</organism>
<comment type="caution">
    <text evidence="1">The sequence shown here is derived from an EMBL/GenBank/DDBJ whole genome shotgun (WGS) entry which is preliminary data.</text>
</comment>
<dbReference type="RefSeq" id="WP_146422774.1">
    <property type="nucleotide sequence ID" value="NZ_QKYU01000008.1"/>
</dbReference>